<dbReference type="WBParaSite" id="OFLC_0000407901-mRNA-1">
    <property type="protein sequence ID" value="OFLC_0000407901-mRNA-1"/>
    <property type="gene ID" value="OFLC_0000407901"/>
</dbReference>
<accession>A0A183H9B8</accession>
<reference evidence="3" key="1">
    <citation type="submission" date="2016-06" db="UniProtKB">
        <authorList>
            <consortium name="WormBaseParasite"/>
        </authorList>
    </citation>
    <scope>IDENTIFICATION</scope>
</reference>
<gene>
    <name evidence="1" type="ORF">OFLC_LOCUS4080</name>
</gene>
<dbReference type="EMBL" id="UZAJ01002965">
    <property type="protein sequence ID" value="VDO38805.1"/>
    <property type="molecule type" value="Genomic_DNA"/>
</dbReference>
<evidence type="ECO:0000313" key="3">
    <source>
        <dbReference type="WBParaSite" id="OFLC_0000407901-mRNA-1"/>
    </source>
</evidence>
<keyword evidence="2" id="KW-1185">Reference proteome</keyword>
<name>A0A183H9B8_9BILA</name>
<reference evidence="1 2" key="2">
    <citation type="submission" date="2018-11" db="EMBL/GenBank/DDBJ databases">
        <authorList>
            <consortium name="Pathogen Informatics"/>
        </authorList>
    </citation>
    <scope>NUCLEOTIDE SEQUENCE [LARGE SCALE GENOMIC DNA]</scope>
</reference>
<sequence length="76" mass="8764">MFCLLKLVYFVLIKTKKAHLKIFTVGIRFIIFINNSNIYMAANLIFLEPLHGVGYSYRDASVSQGMLWSDDKVFSI</sequence>
<organism evidence="3">
    <name type="scientific">Onchocerca flexuosa</name>
    <dbReference type="NCBI Taxonomy" id="387005"/>
    <lineage>
        <taxon>Eukaryota</taxon>
        <taxon>Metazoa</taxon>
        <taxon>Ecdysozoa</taxon>
        <taxon>Nematoda</taxon>
        <taxon>Chromadorea</taxon>
        <taxon>Rhabditida</taxon>
        <taxon>Spirurina</taxon>
        <taxon>Spiruromorpha</taxon>
        <taxon>Filarioidea</taxon>
        <taxon>Onchocercidae</taxon>
        <taxon>Onchocerca</taxon>
    </lineage>
</organism>
<dbReference type="Proteomes" id="UP000267606">
    <property type="component" value="Unassembled WGS sequence"/>
</dbReference>
<protein>
    <submittedName>
        <fullName evidence="3">Secreted protein</fullName>
    </submittedName>
</protein>
<dbReference type="AlphaFoldDB" id="A0A183H9B8"/>
<evidence type="ECO:0000313" key="1">
    <source>
        <dbReference type="EMBL" id="VDO38805.1"/>
    </source>
</evidence>
<proteinExistence type="predicted"/>
<evidence type="ECO:0000313" key="2">
    <source>
        <dbReference type="Proteomes" id="UP000267606"/>
    </source>
</evidence>